<dbReference type="Proteomes" id="UP001596915">
    <property type="component" value="Unassembled WGS sequence"/>
</dbReference>
<dbReference type="Pfam" id="PF20597">
    <property type="entry name" value="pAdhesive_15"/>
    <property type="match status" value="1"/>
</dbReference>
<comment type="caution">
    <text evidence="4">The sequence shown here is derived from an EMBL/GenBank/DDBJ whole genome shotgun (WGS) entry which is preliminary data.</text>
</comment>
<dbReference type="EMBL" id="JBHTGL010000003">
    <property type="protein sequence ID" value="MFD0621721.1"/>
    <property type="molecule type" value="Genomic_DNA"/>
</dbReference>
<evidence type="ECO:0000313" key="5">
    <source>
        <dbReference type="Proteomes" id="UP001596915"/>
    </source>
</evidence>
<sequence length="414" mass="41670">MPGIGHNPKFTDGNVALFAGGNYTVDGGSAEAEGLLVVKGDATFAKDSGGTFNVGRVGAGSGILPESGDVMLAVGGDLSITKGTTVDVGHGLTAGPRYGGSVHVGKEFDEKGDLETNGGERKSGVGAKEALSPYDMFDRTISDESSSLGSLKPTGTTVSEGGTVTFKSTGASKGNLQVFEISAAELDGASTFFFEGIPDGASVVVNVTGSHTVSISPMSVGFNGDRADTYDSPVFGEAASRILYNFEGSTSLTLGGGGNFMGSLLAPKASADLTASTNGRVYIGGDVKTHGSGNETHNYPWAGSPAFKCKPKPSQPEKPAPPAPTTPGKSASPSPPRPGESTPSPTESTKPSQPAPVASESTPAPAESSPAPSNDEGSLATTGAQVTMYAAAAAVLGGLGFGPLAFTRRRRRRA</sequence>
<evidence type="ECO:0000259" key="3">
    <source>
        <dbReference type="Pfam" id="PF20597"/>
    </source>
</evidence>
<proteinExistence type="predicted"/>
<feature type="transmembrane region" description="Helical" evidence="2">
    <location>
        <begin position="386"/>
        <end position="406"/>
    </location>
</feature>
<keyword evidence="5" id="KW-1185">Reference proteome</keyword>
<reference evidence="5" key="1">
    <citation type="journal article" date="2019" name="Int. J. Syst. Evol. Microbiol.">
        <title>The Global Catalogue of Microorganisms (GCM) 10K type strain sequencing project: providing services to taxonomists for standard genome sequencing and annotation.</title>
        <authorList>
            <consortium name="The Broad Institute Genomics Platform"/>
            <consortium name="The Broad Institute Genome Sequencing Center for Infectious Disease"/>
            <person name="Wu L."/>
            <person name="Ma J."/>
        </authorList>
    </citation>
    <scope>NUCLEOTIDE SEQUENCE [LARGE SCALE GENOMIC DNA]</scope>
    <source>
        <strain evidence="5">JCM 12607</strain>
    </source>
</reference>
<dbReference type="NCBIfam" id="TIGR04215">
    <property type="entry name" value="choice_anch_A"/>
    <property type="match status" value="1"/>
</dbReference>
<keyword evidence="2" id="KW-0472">Membrane</keyword>
<feature type="compositionally biased region" description="Pro residues" evidence="1">
    <location>
        <begin position="313"/>
        <end position="325"/>
    </location>
</feature>
<keyword evidence="2" id="KW-0812">Transmembrane</keyword>
<accession>A0ABW2WN12</accession>
<evidence type="ECO:0000256" key="2">
    <source>
        <dbReference type="SAM" id="Phobius"/>
    </source>
</evidence>
<feature type="region of interest" description="Disordered" evidence="1">
    <location>
        <begin position="290"/>
        <end position="380"/>
    </location>
</feature>
<organism evidence="4 5">
    <name type="scientific">Streptomyces sanglieri</name>
    <dbReference type="NCBI Taxonomy" id="193460"/>
    <lineage>
        <taxon>Bacteria</taxon>
        <taxon>Bacillati</taxon>
        <taxon>Actinomycetota</taxon>
        <taxon>Actinomycetes</taxon>
        <taxon>Kitasatosporales</taxon>
        <taxon>Streptomycetaceae</taxon>
        <taxon>Streptomyces</taxon>
    </lineage>
</organism>
<evidence type="ECO:0000313" key="4">
    <source>
        <dbReference type="EMBL" id="MFD0621721.1"/>
    </source>
</evidence>
<protein>
    <submittedName>
        <fullName evidence="4">Choice-of-anchor A family protein</fullName>
    </submittedName>
</protein>
<keyword evidence="2" id="KW-1133">Transmembrane helix</keyword>
<dbReference type="InterPro" id="IPR026588">
    <property type="entry name" value="Choice_anch_A"/>
</dbReference>
<feature type="domain" description="Choice-of-anchor A" evidence="3">
    <location>
        <begin position="17"/>
        <end position="295"/>
    </location>
</feature>
<feature type="compositionally biased region" description="Low complexity" evidence="1">
    <location>
        <begin position="339"/>
        <end position="373"/>
    </location>
</feature>
<evidence type="ECO:0000256" key="1">
    <source>
        <dbReference type="SAM" id="MobiDB-lite"/>
    </source>
</evidence>
<gene>
    <name evidence="4" type="ORF">ACFQ2K_01780</name>
</gene>
<name>A0ABW2WN12_9ACTN</name>